<evidence type="ECO:0000256" key="13">
    <source>
        <dbReference type="ARBA" id="ARBA00023201"/>
    </source>
</evidence>
<evidence type="ECO:0000256" key="9">
    <source>
        <dbReference type="ARBA" id="ARBA00022989"/>
    </source>
</evidence>
<feature type="transmembrane region" description="Helical" evidence="15">
    <location>
        <begin position="453"/>
        <end position="475"/>
    </location>
</feature>
<keyword evidence="9 15" id="KW-1133">Transmembrane helix</keyword>
<comment type="similarity">
    <text evidence="3">Belongs to the sodium:solute symporter (SSF) (TC 2.A.21) family.</text>
</comment>
<feature type="transmembrane region" description="Helical" evidence="15">
    <location>
        <begin position="6"/>
        <end position="27"/>
    </location>
</feature>
<keyword evidence="13" id="KW-0739">Sodium transport</keyword>
<keyword evidence="8" id="KW-0769">Symport</keyword>
<dbReference type="InterPro" id="IPR038377">
    <property type="entry name" value="Na/Glc_symporter_sf"/>
</dbReference>
<keyword evidence="7 15" id="KW-0812">Transmembrane</keyword>
<feature type="transmembrane region" description="Helical" evidence="15">
    <location>
        <begin position="167"/>
        <end position="185"/>
    </location>
</feature>
<dbReference type="InterPro" id="IPR013655">
    <property type="entry name" value="PAS_fold_3"/>
</dbReference>
<dbReference type="Pfam" id="PF08447">
    <property type="entry name" value="PAS_3"/>
    <property type="match status" value="1"/>
</dbReference>
<dbReference type="CDD" id="cd00082">
    <property type="entry name" value="HisKA"/>
    <property type="match status" value="1"/>
</dbReference>
<name>A0A9W6D504_9BACT</name>
<evidence type="ECO:0000256" key="10">
    <source>
        <dbReference type="ARBA" id="ARBA00023053"/>
    </source>
</evidence>
<dbReference type="InterPro" id="IPR005467">
    <property type="entry name" value="His_kinase_dom"/>
</dbReference>
<protein>
    <recommendedName>
        <fullName evidence="4">histidine kinase</fullName>
        <ecNumber evidence="4">2.7.13.3</ecNumber>
    </recommendedName>
</protein>
<dbReference type="PROSITE" id="PS50283">
    <property type="entry name" value="NA_SOLUT_SYMP_3"/>
    <property type="match status" value="1"/>
</dbReference>
<dbReference type="SUPFAM" id="SSF47384">
    <property type="entry name" value="Homodimeric domain of signal transducing histidine kinase"/>
    <property type="match status" value="1"/>
</dbReference>
<dbReference type="PANTHER" id="PTHR48086">
    <property type="entry name" value="SODIUM/PROLINE SYMPORTER-RELATED"/>
    <property type="match status" value="1"/>
</dbReference>
<dbReference type="SUPFAM" id="SSF55874">
    <property type="entry name" value="ATPase domain of HSP90 chaperone/DNA topoisomerase II/histidine kinase"/>
    <property type="match status" value="1"/>
</dbReference>
<comment type="caution">
    <text evidence="18">The sequence shown here is derived from an EMBL/GenBank/DDBJ whole genome shotgun (WGS) entry which is preliminary data.</text>
</comment>
<evidence type="ECO:0000256" key="8">
    <source>
        <dbReference type="ARBA" id="ARBA00022847"/>
    </source>
</evidence>
<keyword evidence="12 15" id="KW-0472">Membrane</keyword>
<dbReference type="InterPro" id="IPR001734">
    <property type="entry name" value="Na/solute_symporter"/>
</dbReference>
<dbReference type="InterPro" id="IPR036097">
    <property type="entry name" value="HisK_dim/P_sf"/>
</dbReference>
<feature type="transmembrane region" description="Helical" evidence="15">
    <location>
        <begin position="116"/>
        <end position="134"/>
    </location>
</feature>
<evidence type="ECO:0000259" key="17">
    <source>
        <dbReference type="PROSITE" id="PS50112"/>
    </source>
</evidence>
<keyword evidence="10" id="KW-0915">Sodium</keyword>
<dbReference type="Gene3D" id="3.30.565.10">
    <property type="entry name" value="Histidine kinase-like ATPase, C-terminal domain"/>
    <property type="match status" value="1"/>
</dbReference>
<evidence type="ECO:0000256" key="1">
    <source>
        <dbReference type="ARBA" id="ARBA00000085"/>
    </source>
</evidence>
<dbReference type="EMBL" id="BSDR01000001">
    <property type="protein sequence ID" value="GLI34287.1"/>
    <property type="molecule type" value="Genomic_DNA"/>
</dbReference>
<keyword evidence="19" id="KW-1185">Reference proteome</keyword>
<dbReference type="InterPro" id="IPR003661">
    <property type="entry name" value="HisK_dim/P_dom"/>
</dbReference>
<evidence type="ECO:0000256" key="2">
    <source>
        <dbReference type="ARBA" id="ARBA00004651"/>
    </source>
</evidence>
<feature type="transmembrane region" description="Helical" evidence="15">
    <location>
        <begin position="206"/>
        <end position="224"/>
    </location>
</feature>
<dbReference type="Proteomes" id="UP001144372">
    <property type="component" value="Unassembled WGS sequence"/>
</dbReference>
<dbReference type="PROSITE" id="PS50112">
    <property type="entry name" value="PAS"/>
    <property type="match status" value="1"/>
</dbReference>
<dbReference type="Pfam" id="PF00512">
    <property type="entry name" value="HisKA"/>
    <property type="match status" value="1"/>
</dbReference>
<dbReference type="EC" id="2.7.13.3" evidence="4"/>
<evidence type="ECO:0000256" key="12">
    <source>
        <dbReference type="ARBA" id="ARBA00023136"/>
    </source>
</evidence>
<comment type="catalytic activity">
    <reaction evidence="1">
        <text>ATP + protein L-histidine = ADP + protein N-phospho-L-histidine.</text>
        <dbReference type="EC" id="2.7.13.3"/>
    </reaction>
</comment>
<dbReference type="NCBIfam" id="TIGR00229">
    <property type="entry name" value="sensory_box"/>
    <property type="match status" value="1"/>
</dbReference>
<accession>A0A9W6D504</accession>
<dbReference type="GO" id="GO:0006814">
    <property type="term" value="P:sodium ion transport"/>
    <property type="evidence" value="ECO:0007669"/>
    <property type="project" value="UniProtKB-KW"/>
</dbReference>
<dbReference type="GO" id="GO:0000155">
    <property type="term" value="F:phosphorelay sensor kinase activity"/>
    <property type="evidence" value="ECO:0007669"/>
    <property type="project" value="InterPro"/>
</dbReference>
<feature type="transmembrane region" description="Helical" evidence="15">
    <location>
        <begin position="299"/>
        <end position="324"/>
    </location>
</feature>
<gene>
    <name evidence="18" type="ORF">DAMNIGENAA_17200</name>
</gene>
<dbReference type="InterPro" id="IPR036890">
    <property type="entry name" value="HATPase_C_sf"/>
</dbReference>
<reference evidence="18" key="1">
    <citation type="submission" date="2022-12" db="EMBL/GenBank/DDBJ databases">
        <title>Reference genome sequencing for broad-spectrum identification of bacterial and archaeal isolates by mass spectrometry.</title>
        <authorList>
            <person name="Sekiguchi Y."/>
            <person name="Tourlousse D.M."/>
        </authorList>
    </citation>
    <scope>NUCLEOTIDE SEQUENCE</scope>
    <source>
        <strain evidence="18">ASRB1</strain>
    </source>
</reference>
<dbReference type="InterPro" id="IPR000014">
    <property type="entry name" value="PAS"/>
</dbReference>
<dbReference type="PROSITE" id="PS50109">
    <property type="entry name" value="HIS_KIN"/>
    <property type="match status" value="1"/>
</dbReference>
<evidence type="ECO:0000256" key="6">
    <source>
        <dbReference type="ARBA" id="ARBA00022475"/>
    </source>
</evidence>
<keyword evidence="6" id="KW-1003">Cell membrane</keyword>
<comment type="subcellular location">
    <subcellularLocation>
        <location evidence="2">Cell membrane</location>
        <topology evidence="2">Multi-pass membrane protein</topology>
    </subcellularLocation>
</comment>
<evidence type="ECO:0000256" key="3">
    <source>
        <dbReference type="ARBA" id="ARBA00006434"/>
    </source>
</evidence>
<dbReference type="CDD" id="cd10322">
    <property type="entry name" value="SLC5sbd"/>
    <property type="match status" value="1"/>
</dbReference>
<keyword evidence="5" id="KW-0813">Transport</keyword>
<evidence type="ECO:0000313" key="19">
    <source>
        <dbReference type="Proteomes" id="UP001144372"/>
    </source>
</evidence>
<evidence type="ECO:0000256" key="4">
    <source>
        <dbReference type="ARBA" id="ARBA00012438"/>
    </source>
</evidence>
<comment type="catalytic activity">
    <reaction evidence="14">
        <text>L-proline(in) + Na(+)(in) = L-proline(out) + Na(+)(out)</text>
        <dbReference type="Rhea" id="RHEA:28967"/>
        <dbReference type="ChEBI" id="CHEBI:29101"/>
        <dbReference type="ChEBI" id="CHEBI:60039"/>
    </reaction>
</comment>
<feature type="transmembrane region" description="Helical" evidence="15">
    <location>
        <begin position="424"/>
        <end position="446"/>
    </location>
</feature>
<evidence type="ECO:0000256" key="14">
    <source>
        <dbReference type="ARBA" id="ARBA00033708"/>
    </source>
</evidence>
<dbReference type="AlphaFoldDB" id="A0A9W6D504"/>
<evidence type="ECO:0000256" key="15">
    <source>
        <dbReference type="SAM" id="Phobius"/>
    </source>
</evidence>
<feature type="domain" description="Histidine kinase" evidence="16">
    <location>
        <begin position="823"/>
        <end position="1022"/>
    </location>
</feature>
<dbReference type="PANTHER" id="PTHR48086:SF3">
    <property type="entry name" value="SODIUM_PROLINE SYMPORTER"/>
    <property type="match status" value="1"/>
</dbReference>
<dbReference type="RefSeq" id="WP_281793544.1">
    <property type="nucleotide sequence ID" value="NZ_BSDR01000001.1"/>
</dbReference>
<proteinExistence type="inferred from homology"/>
<sequence>MLDPGMVLIICCLYMGFLFLIALWTEWKSATGKNPANHPVVYSLSLAVYLSSWTYYGSVGMAARSGMLFATFYLGSTIVVFLWWTLLRKMVHLKTMHHITSIADFISARYSKSRSLAALATLIALVGTAPYIALQLKAIISTFRIITHSPAAGRATGILTTSWITDHVGLTVVGLMTLFTIIFGARRLDPTERHEGMVMALSVECIVKWVAFIAVGIFVTYFLYTGFGDIFQRLRESPSWNQDLHNTNLMSFGQEDTPFYSTWMSYFILSMSAVLFLPRQFHVAVVENFDEKHILTAMWLFPLYMILINIFVVPIAIAGLLKGYPVSLADAFVLILPLNHGEPWMALLAFIGGFSAAAGMIMISAMTMSTMIANHLLLPLLGWLRPLSFLKRHLLRCRWVAVTAFLLMGYWFEERIGESYVLINMGLIAFAAVLQFAPAMLGGLFWRRGNKAGAMLGLSAGFLTWAYTLLIPSFAKSGWISQGLLQNGPWGIELLKPEHLFGLTGLDPVSHTVFWTLLFNIGFYVLGSLCTEQSEEDRGVAEEFVGVLTLSQAPSPMAAREAYIDMGLKRNEVEALLSQYFNGSEVSAITEKCLCAAGIAGKDQISITELLEFHNEVEKSLAGSIGSAEAHKAVSKGTIFTPRETRELSEVYEEFLSNLKITSPDLKRKIEYYQERIRLAEERYLHLVRHSPSLIYMLRRDFNLDFINQACSMMLGYTPEEAMSTPHWFLERIHPDDQLRIKDLFMAAFKTCELSFSAECRLIHKNGHSIHAIIKSIPFCGWEKGHEVERLEGIIVDITDRVFLEKALVQKETLNALGAISLEVAHEIRNPLMSIGGFARRLQKKMPELPEPHIILREAERLEKLLGRIRDYLRPIEIRAEEASINDTISQCLELLAPEMNEKGVTSEIHLDSRLPHIYTDPEILIQIFTVLIRSALQAMTKGGIFYIKTFESDQNIHIEFRHEVGKARFKEPDLLFLPFDEGAQNIGLPLCYRLLKYLDGLLSFTTEQNHVVFTVSLPKRAQ</sequence>
<dbReference type="CDD" id="cd00130">
    <property type="entry name" value="PAS"/>
    <property type="match status" value="1"/>
</dbReference>
<evidence type="ECO:0000313" key="18">
    <source>
        <dbReference type="EMBL" id="GLI34287.1"/>
    </source>
</evidence>
<dbReference type="GO" id="GO:0015293">
    <property type="term" value="F:symporter activity"/>
    <property type="evidence" value="ECO:0007669"/>
    <property type="project" value="UniProtKB-KW"/>
</dbReference>
<evidence type="ECO:0000256" key="11">
    <source>
        <dbReference type="ARBA" id="ARBA00023065"/>
    </source>
</evidence>
<dbReference type="InterPro" id="IPR035965">
    <property type="entry name" value="PAS-like_dom_sf"/>
</dbReference>
<dbReference type="InterPro" id="IPR050277">
    <property type="entry name" value="Sodium:Solute_Symporter"/>
</dbReference>
<dbReference type="SMART" id="SM00388">
    <property type="entry name" value="HisKA"/>
    <property type="match status" value="1"/>
</dbReference>
<feature type="transmembrane region" description="Helical" evidence="15">
    <location>
        <begin position="259"/>
        <end position="278"/>
    </location>
</feature>
<feature type="transmembrane region" description="Helical" evidence="15">
    <location>
        <begin position="394"/>
        <end position="412"/>
    </location>
</feature>
<keyword evidence="11" id="KW-0406">Ion transport</keyword>
<feature type="transmembrane region" description="Helical" evidence="15">
    <location>
        <begin position="39"/>
        <end position="56"/>
    </location>
</feature>
<evidence type="ECO:0000256" key="7">
    <source>
        <dbReference type="ARBA" id="ARBA00022692"/>
    </source>
</evidence>
<dbReference type="Gene3D" id="3.30.450.20">
    <property type="entry name" value="PAS domain"/>
    <property type="match status" value="1"/>
</dbReference>
<evidence type="ECO:0000256" key="5">
    <source>
        <dbReference type="ARBA" id="ARBA00022448"/>
    </source>
</evidence>
<feature type="domain" description="PAS" evidence="17">
    <location>
        <begin position="680"/>
        <end position="752"/>
    </location>
</feature>
<feature type="transmembrane region" description="Helical" evidence="15">
    <location>
        <begin position="68"/>
        <end position="87"/>
    </location>
</feature>
<dbReference type="SMART" id="SM00091">
    <property type="entry name" value="PAS"/>
    <property type="match status" value="1"/>
</dbReference>
<dbReference type="GO" id="GO:0005886">
    <property type="term" value="C:plasma membrane"/>
    <property type="evidence" value="ECO:0007669"/>
    <property type="project" value="UniProtKB-SubCell"/>
</dbReference>
<evidence type="ECO:0000259" key="16">
    <source>
        <dbReference type="PROSITE" id="PS50109"/>
    </source>
</evidence>
<dbReference type="Gene3D" id="1.10.287.130">
    <property type="match status" value="1"/>
</dbReference>
<feature type="transmembrane region" description="Helical" evidence="15">
    <location>
        <begin position="344"/>
        <end position="373"/>
    </location>
</feature>
<organism evidence="18 19">
    <name type="scientific">Desulforhabdus amnigena</name>
    <dbReference type="NCBI Taxonomy" id="40218"/>
    <lineage>
        <taxon>Bacteria</taxon>
        <taxon>Pseudomonadati</taxon>
        <taxon>Thermodesulfobacteriota</taxon>
        <taxon>Syntrophobacteria</taxon>
        <taxon>Syntrophobacterales</taxon>
        <taxon>Syntrophobacteraceae</taxon>
        <taxon>Desulforhabdus</taxon>
    </lineage>
</organism>
<dbReference type="Gene3D" id="1.20.1730.10">
    <property type="entry name" value="Sodium/glucose cotransporter"/>
    <property type="match status" value="1"/>
</dbReference>
<dbReference type="SUPFAM" id="SSF55785">
    <property type="entry name" value="PYP-like sensor domain (PAS domain)"/>
    <property type="match status" value="1"/>
</dbReference>